<feature type="compositionally biased region" description="Basic and acidic residues" evidence="6">
    <location>
        <begin position="152"/>
        <end position="169"/>
    </location>
</feature>
<evidence type="ECO:0000259" key="8">
    <source>
        <dbReference type="Pfam" id="PF04138"/>
    </source>
</evidence>
<proteinExistence type="inferred from homology"/>
<feature type="transmembrane region" description="Helical" evidence="7">
    <location>
        <begin position="16"/>
        <end position="39"/>
    </location>
</feature>
<feature type="domain" description="GtrA/DPMS transmembrane" evidence="8">
    <location>
        <begin position="18"/>
        <end position="140"/>
    </location>
</feature>
<protein>
    <submittedName>
        <fullName evidence="9">GtrA family protein</fullName>
    </submittedName>
</protein>
<evidence type="ECO:0000256" key="4">
    <source>
        <dbReference type="ARBA" id="ARBA00022989"/>
    </source>
</evidence>
<dbReference type="Proteomes" id="UP001596098">
    <property type="component" value="Unassembled WGS sequence"/>
</dbReference>
<dbReference type="Pfam" id="PF04138">
    <property type="entry name" value="GtrA_DPMS_TM"/>
    <property type="match status" value="1"/>
</dbReference>
<comment type="similarity">
    <text evidence="2">Belongs to the GtrA family.</text>
</comment>
<accession>A0ABW1R075</accession>
<evidence type="ECO:0000256" key="2">
    <source>
        <dbReference type="ARBA" id="ARBA00009399"/>
    </source>
</evidence>
<dbReference type="InterPro" id="IPR051401">
    <property type="entry name" value="GtrA_CellWall_Glycosyl"/>
</dbReference>
<reference evidence="10" key="1">
    <citation type="journal article" date="2019" name="Int. J. Syst. Evol. Microbiol.">
        <title>The Global Catalogue of Microorganisms (GCM) 10K type strain sequencing project: providing services to taxonomists for standard genome sequencing and annotation.</title>
        <authorList>
            <consortium name="The Broad Institute Genomics Platform"/>
            <consortium name="The Broad Institute Genome Sequencing Center for Infectious Disease"/>
            <person name="Wu L."/>
            <person name="Ma J."/>
        </authorList>
    </citation>
    <scope>NUCLEOTIDE SEQUENCE [LARGE SCALE GENOMIC DNA]</scope>
    <source>
        <strain evidence="10">DFY28</strain>
    </source>
</reference>
<evidence type="ECO:0000256" key="7">
    <source>
        <dbReference type="SAM" id="Phobius"/>
    </source>
</evidence>
<gene>
    <name evidence="9" type="ORF">ACFPWU_07380</name>
</gene>
<keyword evidence="3 7" id="KW-0812">Transmembrane</keyword>
<feature type="transmembrane region" description="Helical" evidence="7">
    <location>
        <begin position="121"/>
        <end position="139"/>
    </location>
</feature>
<keyword evidence="5 7" id="KW-0472">Membrane</keyword>
<evidence type="ECO:0000256" key="3">
    <source>
        <dbReference type="ARBA" id="ARBA00022692"/>
    </source>
</evidence>
<dbReference type="InterPro" id="IPR007267">
    <property type="entry name" value="GtrA_DPMS_TM"/>
</dbReference>
<evidence type="ECO:0000256" key="5">
    <source>
        <dbReference type="ARBA" id="ARBA00023136"/>
    </source>
</evidence>
<comment type="subcellular location">
    <subcellularLocation>
        <location evidence="1">Membrane</location>
        <topology evidence="1">Multi-pass membrane protein</topology>
    </subcellularLocation>
</comment>
<name>A0ABW1R075_9ACTN</name>
<organism evidence="9 10">
    <name type="scientific">Nocardioides yefusunii</name>
    <dbReference type="NCBI Taxonomy" id="2500546"/>
    <lineage>
        <taxon>Bacteria</taxon>
        <taxon>Bacillati</taxon>
        <taxon>Actinomycetota</taxon>
        <taxon>Actinomycetes</taxon>
        <taxon>Propionibacteriales</taxon>
        <taxon>Nocardioidaceae</taxon>
        <taxon>Nocardioides</taxon>
    </lineage>
</organism>
<dbReference type="EMBL" id="JBHSQI010000003">
    <property type="protein sequence ID" value="MFC6153485.1"/>
    <property type="molecule type" value="Genomic_DNA"/>
</dbReference>
<dbReference type="PANTHER" id="PTHR38459:SF1">
    <property type="entry name" value="PROPHAGE BACTOPRENOL-LINKED GLUCOSE TRANSLOCASE HOMOLOG"/>
    <property type="match status" value="1"/>
</dbReference>
<feature type="region of interest" description="Disordered" evidence="6">
    <location>
        <begin position="147"/>
        <end position="169"/>
    </location>
</feature>
<dbReference type="RefSeq" id="WP_128221302.1">
    <property type="nucleotide sequence ID" value="NZ_CP034929.1"/>
</dbReference>
<feature type="transmembrane region" description="Helical" evidence="7">
    <location>
        <begin position="45"/>
        <end position="66"/>
    </location>
</feature>
<dbReference type="PANTHER" id="PTHR38459">
    <property type="entry name" value="PROPHAGE BACTOPRENOL-LINKED GLUCOSE TRANSLOCASE HOMOLOG"/>
    <property type="match status" value="1"/>
</dbReference>
<comment type="caution">
    <text evidence="9">The sequence shown here is derived from an EMBL/GenBank/DDBJ whole genome shotgun (WGS) entry which is preliminary data.</text>
</comment>
<evidence type="ECO:0000256" key="1">
    <source>
        <dbReference type="ARBA" id="ARBA00004141"/>
    </source>
</evidence>
<evidence type="ECO:0000313" key="10">
    <source>
        <dbReference type="Proteomes" id="UP001596098"/>
    </source>
</evidence>
<feature type="transmembrane region" description="Helical" evidence="7">
    <location>
        <begin position="87"/>
        <end position="109"/>
    </location>
</feature>
<evidence type="ECO:0000313" key="9">
    <source>
        <dbReference type="EMBL" id="MFC6153485.1"/>
    </source>
</evidence>
<sequence>MNGEPRAVPREGVAQAVRFALVGVVNTAIDLVIFGLLALTGWPVLLANLVSTSAGMAFGFFAHRSFSFRSTATVRESAPRFVLTTGVGLWLVQPLVILAGAAVLVALLGESSVTEVWMPKLAAIAAGMVWNFAIYRLYVFADRSRSAGRGDSAGEHAPEGNKPDVGEVR</sequence>
<evidence type="ECO:0000256" key="6">
    <source>
        <dbReference type="SAM" id="MobiDB-lite"/>
    </source>
</evidence>
<keyword evidence="4 7" id="KW-1133">Transmembrane helix</keyword>
<keyword evidence="10" id="KW-1185">Reference proteome</keyword>